<dbReference type="GO" id="GO:0005886">
    <property type="term" value="C:plasma membrane"/>
    <property type="evidence" value="ECO:0007669"/>
    <property type="project" value="UniProtKB-SubCell"/>
</dbReference>
<organism evidence="7">
    <name type="scientific">uncultured Sphingosinicella sp</name>
    <dbReference type="NCBI Taxonomy" id="478748"/>
    <lineage>
        <taxon>Bacteria</taxon>
        <taxon>Pseudomonadati</taxon>
        <taxon>Pseudomonadota</taxon>
        <taxon>Alphaproteobacteria</taxon>
        <taxon>Sphingomonadales</taxon>
        <taxon>Sphingosinicellaceae</taxon>
        <taxon>Sphingosinicella</taxon>
        <taxon>environmental samples</taxon>
    </lineage>
</organism>
<name>A0A6J4TZ65_9SPHN</name>
<feature type="transmembrane region" description="Helical" evidence="6">
    <location>
        <begin position="261"/>
        <end position="282"/>
    </location>
</feature>
<feature type="transmembrane region" description="Helical" evidence="6">
    <location>
        <begin position="195"/>
        <end position="213"/>
    </location>
</feature>
<evidence type="ECO:0000256" key="4">
    <source>
        <dbReference type="ARBA" id="ARBA00022989"/>
    </source>
</evidence>
<evidence type="ECO:0000256" key="5">
    <source>
        <dbReference type="ARBA" id="ARBA00023136"/>
    </source>
</evidence>
<dbReference type="Pfam" id="PF03631">
    <property type="entry name" value="Virul_fac_BrkB"/>
    <property type="match status" value="1"/>
</dbReference>
<proteinExistence type="predicted"/>
<dbReference type="PANTHER" id="PTHR30213">
    <property type="entry name" value="INNER MEMBRANE PROTEIN YHJD"/>
    <property type="match status" value="1"/>
</dbReference>
<dbReference type="EC" id="3.1.-.-" evidence="7"/>
<gene>
    <name evidence="7" type="ORF">AVDCRST_MAG23-1362</name>
</gene>
<evidence type="ECO:0000256" key="3">
    <source>
        <dbReference type="ARBA" id="ARBA00022692"/>
    </source>
</evidence>
<keyword evidence="7" id="KW-0378">Hydrolase</keyword>
<reference evidence="7" key="1">
    <citation type="submission" date="2020-02" db="EMBL/GenBank/DDBJ databases">
        <authorList>
            <person name="Meier V. D."/>
        </authorList>
    </citation>
    <scope>NUCLEOTIDE SEQUENCE</scope>
    <source>
        <strain evidence="7">AVDCRST_MAG23</strain>
    </source>
</reference>
<dbReference type="PANTHER" id="PTHR30213:SF0">
    <property type="entry name" value="UPF0761 MEMBRANE PROTEIN YIHY"/>
    <property type="match status" value="1"/>
</dbReference>
<evidence type="ECO:0000256" key="1">
    <source>
        <dbReference type="ARBA" id="ARBA00004651"/>
    </source>
</evidence>
<dbReference type="PIRSF" id="PIRSF035875">
    <property type="entry name" value="RNase_BN"/>
    <property type="match status" value="1"/>
</dbReference>
<feature type="transmembrane region" description="Helical" evidence="6">
    <location>
        <begin position="225"/>
        <end position="249"/>
    </location>
</feature>
<comment type="subcellular location">
    <subcellularLocation>
        <location evidence="1">Cell membrane</location>
        <topology evidence="1">Multi-pass membrane protein</topology>
    </subcellularLocation>
</comment>
<dbReference type="NCBIfam" id="TIGR00765">
    <property type="entry name" value="yihY_not_rbn"/>
    <property type="match status" value="1"/>
</dbReference>
<feature type="transmembrane region" description="Helical" evidence="6">
    <location>
        <begin position="111"/>
        <end position="139"/>
    </location>
</feature>
<dbReference type="AlphaFoldDB" id="A0A6J4TZ65"/>
<keyword evidence="4 6" id="KW-1133">Transmembrane helix</keyword>
<dbReference type="EMBL" id="CADCWD010000052">
    <property type="protein sequence ID" value="CAA9534525.1"/>
    <property type="molecule type" value="Genomic_DNA"/>
</dbReference>
<dbReference type="GO" id="GO:0016787">
    <property type="term" value="F:hydrolase activity"/>
    <property type="evidence" value="ECO:0007669"/>
    <property type="project" value="UniProtKB-KW"/>
</dbReference>
<keyword evidence="3 6" id="KW-0812">Transmembrane</keyword>
<evidence type="ECO:0000256" key="2">
    <source>
        <dbReference type="ARBA" id="ARBA00022475"/>
    </source>
</evidence>
<evidence type="ECO:0000256" key="6">
    <source>
        <dbReference type="SAM" id="Phobius"/>
    </source>
</evidence>
<feature type="transmembrane region" description="Helical" evidence="6">
    <location>
        <begin position="151"/>
        <end position="175"/>
    </location>
</feature>
<sequence>MTDAARADLGDNAKTPADIPAKGWWQVLKRTYAESTRDNVSIIAAGVAFYAFLAFVPMLGALVLTYGLVAEPASVVQHVQGLFQAMPGDAARLIGEQLLNVSQTAASKKGIGLAIALLLSIYGAMRGATSIITALNVVYNVKEDRGFIRTTLLAIFITVGALAALLLAIVGASVLGWVEALLPFSSPIVHTILKVAFWAVAAAAISLVIALVYRYAPNREDPPWAWLTPGSIVATLLWIAATLGFGFYVSSFGNYNATYGSLGAVVVFLTWLYLTAYILLMGGELNSELEKKAGTHPDQRGG</sequence>
<evidence type="ECO:0000313" key="7">
    <source>
        <dbReference type="EMBL" id="CAA9534525.1"/>
    </source>
</evidence>
<dbReference type="InterPro" id="IPR017039">
    <property type="entry name" value="Virul_fac_BrkB"/>
</dbReference>
<protein>
    <submittedName>
        <fullName evidence="7">Ribonuclease BN</fullName>
        <ecNumber evidence="7">3.1.-.-</ecNumber>
    </submittedName>
</protein>
<keyword evidence="2" id="KW-1003">Cell membrane</keyword>
<keyword evidence="5 6" id="KW-0472">Membrane</keyword>
<accession>A0A6J4TZ65</accession>
<feature type="transmembrane region" description="Helical" evidence="6">
    <location>
        <begin position="40"/>
        <end position="69"/>
    </location>
</feature>